<dbReference type="Proteomes" id="UP000540506">
    <property type="component" value="Unassembled WGS sequence"/>
</dbReference>
<dbReference type="PROSITE" id="PS51819">
    <property type="entry name" value="VOC"/>
    <property type="match status" value="1"/>
</dbReference>
<dbReference type="SUPFAM" id="SSF54593">
    <property type="entry name" value="Glyoxalase/Bleomycin resistance protein/Dihydroxybiphenyl dioxygenase"/>
    <property type="match status" value="1"/>
</dbReference>
<dbReference type="AlphaFoldDB" id="A0A7W7R9D8"/>
<proteinExistence type="predicted"/>
<comment type="caution">
    <text evidence="2">The sequence shown here is derived from an EMBL/GenBank/DDBJ whole genome shotgun (WGS) entry which is preliminary data.</text>
</comment>
<dbReference type="InterPro" id="IPR037523">
    <property type="entry name" value="VOC_core"/>
</dbReference>
<evidence type="ECO:0000313" key="2">
    <source>
        <dbReference type="EMBL" id="MBB4927739.1"/>
    </source>
</evidence>
<accession>A0A7W7R9D8</accession>
<keyword evidence="3" id="KW-1185">Reference proteome</keyword>
<dbReference type="PANTHER" id="PTHR39434">
    <property type="match status" value="1"/>
</dbReference>
<dbReference type="InterPro" id="IPR004360">
    <property type="entry name" value="Glyas_Fos-R_dOase_dom"/>
</dbReference>
<name>A0A7W7R9D8_KITKI</name>
<dbReference type="CDD" id="cd08357">
    <property type="entry name" value="VOC_like"/>
    <property type="match status" value="1"/>
</dbReference>
<dbReference type="InterPro" id="IPR029068">
    <property type="entry name" value="Glyas_Bleomycin-R_OHBP_Dase"/>
</dbReference>
<reference evidence="2 3" key="1">
    <citation type="submission" date="2020-08" db="EMBL/GenBank/DDBJ databases">
        <title>Sequencing the genomes of 1000 actinobacteria strains.</title>
        <authorList>
            <person name="Klenk H.-P."/>
        </authorList>
    </citation>
    <scope>NUCLEOTIDE SEQUENCE [LARGE SCALE GENOMIC DNA]</scope>
    <source>
        <strain evidence="2 3">DSM 41654</strain>
    </source>
</reference>
<dbReference type="PANTHER" id="PTHR39434:SF1">
    <property type="entry name" value="VOC DOMAIN-CONTAINING PROTEIN"/>
    <property type="match status" value="1"/>
</dbReference>
<protein>
    <recommendedName>
        <fullName evidence="1">VOC domain-containing protein</fullName>
    </recommendedName>
</protein>
<feature type="domain" description="VOC" evidence="1">
    <location>
        <begin position="7"/>
        <end position="134"/>
    </location>
</feature>
<dbReference type="RefSeq" id="WP_184944370.1">
    <property type="nucleotide sequence ID" value="NZ_JACHJV010000002.1"/>
</dbReference>
<gene>
    <name evidence="2" type="ORF">FHR34_006834</name>
</gene>
<dbReference type="Pfam" id="PF00903">
    <property type="entry name" value="Glyoxalase"/>
    <property type="match status" value="1"/>
</dbReference>
<dbReference type="EMBL" id="JACHJV010000002">
    <property type="protein sequence ID" value="MBB4927739.1"/>
    <property type="molecule type" value="Genomic_DNA"/>
</dbReference>
<dbReference type="Gene3D" id="3.10.180.10">
    <property type="entry name" value="2,3-Dihydroxybiphenyl 1,2-Dioxygenase, domain 1"/>
    <property type="match status" value="1"/>
</dbReference>
<evidence type="ECO:0000313" key="3">
    <source>
        <dbReference type="Proteomes" id="UP000540506"/>
    </source>
</evidence>
<evidence type="ECO:0000259" key="1">
    <source>
        <dbReference type="PROSITE" id="PS51819"/>
    </source>
</evidence>
<organism evidence="2 3">
    <name type="scientific">Kitasatospora kifunensis</name>
    <name type="common">Streptomyces kifunensis</name>
    <dbReference type="NCBI Taxonomy" id="58351"/>
    <lineage>
        <taxon>Bacteria</taxon>
        <taxon>Bacillati</taxon>
        <taxon>Actinomycetota</taxon>
        <taxon>Actinomycetes</taxon>
        <taxon>Kitasatosporales</taxon>
        <taxon>Streptomycetaceae</taxon>
        <taxon>Kitasatospora</taxon>
    </lineage>
</organism>
<sequence>MTSPTLPAFHLAIPVDDLASARAFYGGVLGLTQGRSSDGWVDWDFYGHQVVTHLVPGARSQAAGHGTVDGQRVPVPHFGLVLSVEAFQALAERLTDAGTDFVIEPCLRYAGLPAEQWTMFLLDPAGNALEFKALRDPAQLFAR</sequence>